<evidence type="ECO:0000313" key="3">
    <source>
        <dbReference type="Proteomes" id="UP000324222"/>
    </source>
</evidence>
<feature type="compositionally biased region" description="Basic and acidic residues" evidence="1">
    <location>
        <begin position="70"/>
        <end position="79"/>
    </location>
</feature>
<dbReference type="Proteomes" id="UP000324222">
    <property type="component" value="Unassembled WGS sequence"/>
</dbReference>
<evidence type="ECO:0000256" key="1">
    <source>
        <dbReference type="SAM" id="MobiDB-lite"/>
    </source>
</evidence>
<reference evidence="2 3" key="1">
    <citation type="submission" date="2019-05" db="EMBL/GenBank/DDBJ databases">
        <title>Another draft genome of Portunus trituberculatus and its Hox gene families provides insights of decapod evolution.</title>
        <authorList>
            <person name="Jeong J.-H."/>
            <person name="Song I."/>
            <person name="Kim S."/>
            <person name="Choi T."/>
            <person name="Kim D."/>
            <person name="Ryu S."/>
            <person name="Kim W."/>
        </authorList>
    </citation>
    <scope>NUCLEOTIDE SEQUENCE [LARGE SCALE GENOMIC DNA]</scope>
    <source>
        <tissue evidence="2">Muscle</tissue>
    </source>
</reference>
<dbReference type="AlphaFoldDB" id="A0A5B7GKP6"/>
<comment type="caution">
    <text evidence="2">The sequence shown here is derived from an EMBL/GenBank/DDBJ whole genome shotgun (WGS) entry which is preliminary data.</text>
</comment>
<dbReference type="EMBL" id="VSRR010017906">
    <property type="protein sequence ID" value="MPC60790.1"/>
    <property type="molecule type" value="Genomic_DNA"/>
</dbReference>
<evidence type="ECO:0000313" key="2">
    <source>
        <dbReference type="EMBL" id="MPC60790.1"/>
    </source>
</evidence>
<proteinExistence type="predicted"/>
<gene>
    <name evidence="2" type="ORF">E2C01_054847</name>
</gene>
<organism evidence="2 3">
    <name type="scientific">Portunus trituberculatus</name>
    <name type="common">Swimming crab</name>
    <name type="synonym">Neptunus trituberculatus</name>
    <dbReference type="NCBI Taxonomy" id="210409"/>
    <lineage>
        <taxon>Eukaryota</taxon>
        <taxon>Metazoa</taxon>
        <taxon>Ecdysozoa</taxon>
        <taxon>Arthropoda</taxon>
        <taxon>Crustacea</taxon>
        <taxon>Multicrustacea</taxon>
        <taxon>Malacostraca</taxon>
        <taxon>Eumalacostraca</taxon>
        <taxon>Eucarida</taxon>
        <taxon>Decapoda</taxon>
        <taxon>Pleocyemata</taxon>
        <taxon>Brachyura</taxon>
        <taxon>Eubrachyura</taxon>
        <taxon>Portunoidea</taxon>
        <taxon>Portunidae</taxon>
        <taxon>Portuninae</taxon>
        <taxon>Portunus</taxon>
    </lineage>
</organism>
<sequence length="91" mass="9908">MHAWATDENAIYLLKSLIPKKAYSRFPEWARGTAGRAAGTARVEAACGGGEAGRERGKVALSAWGAETRLPDRYGDGRKQTQAITRQTDEE</sequence>
<name>A0A5B7GKP6_PORTR</name>
<protein>
    <submittedName>
        <fullName evidence="2">Uncharacterized protein</fullName>
    </submittedName>
</protein>
<keyword evidence="3" id="KW-1185">Reference proteome</keyword>
<feature type="compositionally biased region" description="Polar residues" evidence="1">
    <location>
        <begin position="80"/>
        <end position="91"/>
    </location>
</feature>
<accession>A0A5B7GKP6</accession>
<feature type="region of interest" description="Disordered" evidence="1">
    <location>
        <begin position="70"/>
        <end position="91"/>
    </location>
</feature>